<feature type="domain" description="DUF2345" evidence="2">
    <location>
        <begin position="2"/>
        <end position="35"/>
    </location>
</feature>
<feature type="region of interest" description="Disordered" evidence="1">
    <location>
        <begin position="81"/>
        <end position="115"/>
    </location>
</feature>
<protein>
    <recommendedName>
        <fullName evidence="2">DUF2345 domain-containing protein</fullName>
    </recommendedName>
</protein>
<evidence type="ECO:0000313" key="3">
    <source>
        <dbReference type="EMBL" id="GGX85355.1"/>
    </source>
</evidence>
<keyword evidence="4" id="KW-1185">Reference proteome</keyword>
<name>A0ABQ2YIM9_9NEIS</name>
<comment type="caution">
    <text evidence="3">The sequence shown here is derived from an EMBL/GenBank/DDBJ whole genome shotgun (WGS) entry which is preliminary data.</text>
</comment>
<accession>A0ABQ2YIM9</accession>
<evidence type="ECO:0000259" key="2">
    <source>
        <dbReference type="Pfam" id="PF10106"/>
    </source>
</evidence>
<gene>
    <name evidence="3" type="ORF">GCM10011290_11210</name>
</gene>
<feature type="compositionally biased region" description="Basic and acidic residues" evidence="1">
    <location>
        <begin position="102"/>
        <end position="115"/>
    </location>
</feature>
<dbReference type="InterPro" id="IPR018769">
    <property type="entry name" value="VgrG2_DUF2345"/>
</dbReference>
<dbReference type="Pfam" id="PF10106">
    <property type="entry name" value="DUF2345"/>
    <property type="match status" value="1"/>
</dbReference>
<sequence>MSGGAYIRMSGGNIEIAGPGTISIKGAEHVLSGPASIGMDMKGMPSADYNSLSFTLQDAQGNIQRNMPYIIKDGKGSVFKGISDNKGRTQRIHTSDSNDLSVHLDHDAMGNHLED</sequence>
<reference evidence="4" key="1">
    <citation type="journal article" date="2019" name="Int. J. Syst. Evol. Microbiol.">
        <title>The Global Catalogue of Microorganisms (GCM) 10K type strain sequencing project: providing services to taxonomists for standard genome sequencing and annotation.</title>
        <authorList>
            <consortium name="The Broad Institute Genomics Platform"/>
            <consortium name="The Broad Institute Genome Sequencing Center for Infectious Disease"/>
            <person name="Wu L."/>
            <person name="Ma J."/>
        </authorList>
    </citation>
    <scope>NUCLEOTIDE SEQUENCE [LARGE SCALE GENOMIC DNA]</scope>
    <source>
        <strain evidence="4">KCTC 32041</strain>
    </source>
</reference>
<evidence type="ECO:0000256" key="1">
    <source>
        <dbReference type="SAM" id="MobiDB-lite"/>
    </source>
</evidence>
<proteinExistence type="predicted"/>
<evidence type="ECO:0000313" key="4">
    <source>
        <dbReference type="Proteomes" id="UP000600877"/>
    </source>
</evidence>
<dbReference type="EMBL" id="BMYW01000003">
    <property type="protein sequence ID" value="GGX85355.1"/>
    <property type="molecule type" value="Genomic_DNA"/>
</dbReference>
<dbReference type="RefSeq" id="WP_189373172.1">
    <property type="nucleotide sequence ID" value="NZ_BMYW01000003.1"/>
</dbReference>
<organism evidence="3 4">
    <name type="scientific">Vogesella alkaliphila</name>
    <dbReference type="NCBI Taxonomy" id="1193621"/>
    <lineage>
        <taxon>Bacteria</taxon>
        <taxon>Pseudomonadati</taxon>
        <taxon>Pseudomonadota</taxon>
        <taxon>Betaproteobacteria</taxon>
        <taxon>Neisseriales</taxon>
        <taxon>Chromobacteriaceae</taxon>
        <taxon>Vogesella</taxon>
    </lineage>
</organism>
<dbReference type="Proteomes" id="UP000600877">
    <property type="component" value="Unassembled WGS sequence"/>
</dbReference>